<feature type="compositionally biased region" description="Basic and acidic residues" evidence="4">
    <location>
        <begin position="47"/>
        <end position="60"/>
    </location>
</feature>
<dbReference type="InterPro" id="IPR032675">
    <property type="entry name" value="LRR_dom_sf"/>
</dbReference>
<feature type="compositionally biased region" description="Polar residues" evidence="4">
    <location>
        <begin position="560"/>
        <end position="573"/>
    </location>
</feature>
<keyword evidence="2" id="KW-0433">Leucine-rich repeat</keyword>
<gene>
    <name evidence="5" type="ORF">D6D10_06739</name>
</gene>
<reference evidence="5 6" key="1">
    <citation type="submission" date="2018-10" db="EMBL/GenBank/DDBJ databases">
        <title>Fifty Aureobasidium pullulans genomes reveal a recombining polyextremotolerant generalist.</title>
        <authorList>
            <person name="Gostincar C."/>
            <person name="Turk M."/>
            <person name="Zajc J."/>
            <person name="Gunde-Cimerman N."/>
        </authorList>
    </citation>
    <scope>NUCLEOTIDE SEQUENCE [LARGE SCALE GENOMIC DNA]</scope>
    <source>
        <strain evidence="5 6">EXF-9785</strain>
    </source>
</reference>
<feature type="region of interest" description="Disordered" evidence="4">
    <location>
        <begin position="550"/>
        <end position="589"/>
    </location>
</feature>
<dbReference type="Gene3D" id="3.80.10.10">
    <property type="entry name" value="Ribonuclease Inhibitor"/>
    <property type="match status" value="1"/>
</dbReference>
<evidence type="ECO:0000256" key="4">
    <source>
        <dbReference type="SAM" id="MobiDB-lite"/>
    </source>
</evidence>
<comment type="caution">
    <text evidence="5">The sequence shown here is derived from an EMBL/GenBank/DDBJ whole genome shotgun (WGS) entry which is preliminary data.</text>
</comment>
<keyword evidence="3" id="KW-0677">Repeat</keyword>
<dbReference type="InterPro" id="IPR027038">
    <property type="entry name" value="RanGap"/>
</dbReference>
<dbReference type="GO" id="GO:0005096">
    <property type="term" value="F:GTPase activator activity"/>
    <property type="evidence" value="ECO:0007669"/>
    <property type="project" value="UniProtKB-KW"/>
</dbReference>
<evidence type="ECO:0000313" key="6">
    <source>
        <dbReference type="Proteomes" id="UP000308953"/>
    </source>
</evidence>
<feature type="compositionally biased region" description="Basic and acidic residues" evidence="4">
    <location>
        <begin position="82"/>
        <end position="103"/>
    </location>
</feature>
<dbReference type="GO" id="GO:0048471">
    <property type="term" value="C:perinuclear region of cytoplasm"/>
    <property type="evidence" value="ECO:0007669"/>
    <property type="project" value="TreeGrafter"/>
</dbReference>
<evidence type="ECO:0008006" key="7">
    <source>
        <dbReference type="Google" id="ProtNLM"/>
    </source>
</evidence>
<dbReference type="GO" id="GO:0005829">
    <property type="term" value="C:cytosol"/>
    <property type="evidence" value="ECO:0007669"/>
    <property type="project" value="TreeGrafter"/>
</dbReference>
<dbReference type="PANTHER" id="PTHR24113">
    <property type="entry name" value="RAN GTPASE-ACTIVATING PROTEIN 1"/>
    <property type="match status" value="1"/>
</dbReference>
<dbReference type="SUPFAM" id="SSF52047">
    <property type="entry name" value="RNI-like"/>
    <property type="match status" value="1"/>
</dbReference>
<evidence type="ECO:0000256" key="3">
    <source>
        <dbReference type="ARBA" id="ARBA00022737"/>
    </source>
</evidence>
<dbReference type="GO" id="GO:0031267">
    <property type="term" value="F:small GTPase binding"/>
    <property type="evidence" value="ECO:0007669"/>
    <property type="project" value="TreeGrafter"/>
</dbReference>
<sequence>MDRHFSTAHHTTLRITWHDETMVKSNKFDYTGRTSSGPKLGRSIASDLEKRAEKKQREATKSSSTSAHRAYFKLNPSSTRTPKKERFKIKDRDRHEADNDPKESTIHKLDLKVPSKSLTDEGLALLADGLQNALKTCQDLALVDLNLSNNDLTTRSLARLAPLILVSCHTLQTLDLSQNKFRVSTPSEAEDWELFLQSFRCCMTLRRLDLSDNPSLGPRAFEILARVYSHEPPVEPLPAAGNQSFITLPDSCSALSIGSFDGAISSRADADLPRCANGKTMADKWVLKHRSGLRSLPYLTLSNVGLNDTGALFLSYILEQHYYPIQLVTENNATEATSTIRTYRQDANTKGVDWDNNSDFLSKDGLHLLQCAERLRMKMLLGDTDSITSSYMSASLPEAHETSPRRISTAHLRRPSIRSFQSTDYSIYDKSDINSARKKIQRNTIVHTGCEGVELWRASLTAIIASRKVFLLAPVFKAFNMIKSIQNINDHAAEHETEAGLACASLSTDDYLNDSLGALSLSSNAVEFDEGQGKRSYAATLMTTSPVDSLHPEHAFPDATNHSYSQSSTVLRTSASSRESERYSSDGTQAHEISAKAKVTSADFVRYQERLMKKLKSCHRGESDGYRDVSLHCHLPLTACLHILRLSMSAQQLSLLGRDKQRKAFAWGQKRETLSSEYDWRMKDESSQLLMLLTSAGCIEY</sequence>
<dbReference type="Proteomes" id="UP000308953">
    <property type="component" value="Unassembled WGS sequence"/>
</dbReference>
<dbReference type="EMBL" id="QZAV01000173">
    <property type="protein sequence ID" value="THX36356.1"/>
    <property type="molecule type" value="Genomic_DNA"/>
</dbReference>
<dbReference type="AlphaFoldDB" id="A0A4S9EPG1"/>
<dbReference type="GO" id="GO:0005634">
    <property type="term" value="C:nucleus"/>
    <property type="evidence" value="ECO:0007669"/>
    <property type="project" value="TreeGrafter"/>
</dbReference>
<feature type="region of interest" description="Disordered" evidence="4">
    <location>
        <begin position="29"/>
        <end position="103"/>
    </location>
</feature>
<proteinExistence type="predicted"/>
<evidence type="ECO:0000256" key="2">
    <source>
        <dbReference type="ARBA" id="ARBA00022614"/>
    </source>
</evidence>
<organism evidence="5 6">
    <name type="scientific">Aureobasidium pullulans</name>
    <name type="common">Black yeast</name>
    <name type="synonym">Pullularia pullulans</name>
    <dbReference type="NCBI Taxonomy" id="5580"/>
    <lineage>
        <taxon>Eukaryota</taxon>
        <taxon>Fungi</taxon>
        <taxon>Dikarya</taxon>
        <taxon>Ascomycota</taxon>
        <taxon>Pezizomycotina</taxon>
        <taxon>Dothideomycetes</taxon>
        <taxon>Dothideomycetidae</taxon>
        <taxon>Dothideales</taxon>
        <taxon>Saccotheciaceae</taxon>
        <taxon>Aureobasidium</taxon>
    </lineage>
</organism>
<keyword evidence="1" id="KW-0343">GTPase activation</keyword>
<name>A0A4S9EPG1_AURPU</name>
<dbReference type="PANTHER" id="PTHR24113:SF12">
    <property type="entry name" value="RAN GTPASE-ACTIVATING PROTEIN 1"/>
    <property type="match status" value="1"/>
</dbReference>
<evidence type="ECO:0000256" key="1">
    <source>
        <dbReference type="ARBA" id="ARBA00022468"/>
    </source>
</evidence>
<evidence type="ECO:0000313" key="5">
    <source>
        <dbReference type="EMBL" id="THX36356.1"/>
    </source>
</evidence>
<dbReference type="GO" id="GO:0006913">
    <property type="term" value="P:nucleocytoplasmic transport"/>
    <property type="evidence" value="ECO:0007669"/>
    <property type="project" value="TreeGrafter"/>
</dbReference>
<protein>
    <recommendedName>
        <fullName evidence="7">Leucine rich repeat protein</fullName>
    </recommendedName>
</protein>
<accession>A0A4S9EPG1</accession>